<dbReference type="GO" id="GO:0004888">
    <property type="term" value="F:transmembrane signaling receptor activity"/>
    <property type="evidence" value="ECO:0007669"/>
    <property type="project" value="InterPro"/>
</dbReference>
<feature type="domain" description="Methyl-accepting transducer" evidence="4">
    <location>
        <begin position="122"/>
        <end position="358"/>
    </location>
</feature>
<evidence type="ECO:0000256" key="2">
    <source>
        <dbReference type="ARBA" id="ARBA00029447"/>
    </source>
</evidence>
<dbReference type="GO" id="GO:0006935">
    <property type="term" value="P:chemotaxis"/>
    <property type="evidence" value="ECO:0007669"/>
    <property type="project" value="InterPro"/>
</dbReference>
<keyword evidence="1" id="KW-0807">Transducer</keyword>
<evidence type="ECO:0000256" key="3">
    <source>
        <dbReference type="SAM" id="MobiDB-lite"/>
    </source>
</evidence>
<dbReference type="FunFam" id="1.10.287.950:FF:000001">
    <property type="entry name" value="Methyl-accepting chemotaxis sensory transducer"/>
    <property type="match status" value="1"/>
</dbReference>
<dbReference type="InterPro" id="IPR004090">
    <property type="entry name" value="Chemotax_Me-accpt_rcpt"/>
</dbReference>
<dbReference type="Pfam" id="PF00015">
    <property type="entry name" value="MCPsignal"/>
    <property type="match status" value="1"/>
</dbReference>
<name>A0A3B1AEI3_9ZZZZ</name>
<dbReference type="GO" id="GO:0007165">
    <property type="term" value="P:signal transduction"/>
    <property type="evidence" value="ECO:0007669"/>
    <property type="project" value="UniProtKB-KW"/>
</dbReference>
<dbReference type="AlphaFoldDB" id="A0A3B1AEI3"/>
<dbReference type="CDD" id="cd11386">
    <property type="entry name" value="MCP_signal"/>
    <property type="match status" value="1"/>
</dbReference>
<protein>
    <recommendedName>
        <fullName evidence="4">Methyl-accepting transducer domain-containing protein</fullName>
    </recommendedName>
</protein>
<gene>
    <name evidence="5" type="ORF">MNBD_GAMMA20-2394</name>
</gene>
<evidence type="ECO:0000313" key="5">
    <source>
        <dbReference type="EMBL" id="VAX04339.1"/>
    </source>
</evidence>
<dbReference type="PRINTS" id="PR00260">
    <property type="entry name" value="CHEMTRNSDUCR"/>
</dbReference>
<dbReference type="InterPro" id="IPR004089">
    <property type="entry name" value="MCPsignal_dom"/>
</dbReference>
<dbReference type="PANTHER" id="PTHR32089:SF112">
    <property type="entry name" value="LYSOZYME-LIKE PROTEIN-RELATED"/>
    <property type="match status" value="1"/>
</dbReference>
<reference evidence="5" key="1">
    <citation type="submission" date="2018-06" db="EMBL/GenBank/DDBJ databases">
        <authorList>
            <person name="Zhirakovskaya E."/>
        </authorList>
    </citation>
    <scope>NUCLEOTIDE SEQUENCE</scope>
</reference>
<comment type="similarity">
    <text evidence="2">Belongs to the methyl-accepting chemotaxis (MCP) protein family.</text>
</comment>
<dbReference type="GO" id="GO:0016020">
    <property type="term" value="C:membrane"/>
    <property type="evidence" value="ECO:0007669"/>
    <property type="project" value="InterPro"/>
</dbReference>
<accession>A0A3B1AEI3</accession>
<dbReference type="PROSITE" id="PS50111">
    <property type="entry name" value="CHEMOTAXIS_TRANSDUC_2"/>
    <property type="match status" value="1"/>
</dbReference>
<dbReference type="PANTHER" id="PTHR32089">
    <property type="entry name" value="METHYL-ACCEPTING CHEMOTAXIS PROTEIN MCPB"/>
    <property type="match status" value="1"/>
</dbReference>
<proteinExistence type="inferred from homology"/>
<dbReference type="Gene3D" id="1.10.287.950">
    <property type="entry name" value="Methyl-accepting chemotaxis protein"/>
    <property type="match status" value="1"/>
</dbReference>
<dbReference type="EMBL" id="UOFU01000377">
    <property type="protein sequence ID" value="VAX04339.1"/>
    <property type="molecule type" value="Genomic_DNA"/>
</dbReference>
<organism evidence="5">
    <name type="scientific">hydrothermal vent metagenome</name>
    <dbReference type="NCBI Taxonomy" id="652676"/>
    <lineage>
        <taxon>unclassified sequences</taxon>
        <taxon>metagenomes</taxon>
        <taxon>ecological metagenomes</taxon>
    </lineage>
</organism>
<evidence type="ECO:0000256" key="1">
    <source>
        <dbReference type="ARBA" id="ARBA00023224"/>
    </source>
</evidence>
<sequence>MPTINNLTTPSWLNTFGAPAAWLMGQLSLGRKLALLGLSGSLPVALLTLGSGASQSLALLGGLSALNLYLLLGHYLANRQWLAALLQGLPVIKNHREYAPLQRYLAQSTRENMRILERARAAADEVNGAAREQNDRAETSSVGAIKHSTAVSAIASAIEQMAASVRDIDAQARETHEASAQASGQASEGEQVVQQAVDKIRSVADSVQESASQIGALGQRSEQIGSIIGVIESISGQTNLLALNAAIEAARAGEQGRGFAVVADEVRTLAGRTHDAANEVTKQVQMIQSDIQGTVKCMKTVTESVEHGVTLSQQAGEALTNIRQGTTQTVERITEISDAISQQGSVSEDIARHIEDIRQMASSEGENIANVNTTSQYLLQLAERMHHVLQVESKP</sequence>
<feature type="compositionally biased region" description="Low complexity" evidence="3">
    <location>
        <begin position="178"/>
        <end position="191"/>
    </location>
</feature>
<dbReference type="SMART" id="SM00283">
    <property type="entry name" value="MA"/>
    <property type="match status" value="1"/>
</dbReference>
<evidence type="ECO:0000259" key="4">
    <source>
        <dbReference type="PROSITE" id="PS50111"/>
    </source>
</evidence>
<dbReference type="SUPFAM" id="SSF58104">
    <property type="entry name" value="Methyl-accepting chemotaxis protein (MCP) signaling domain"/>
    <property type="match status" value="1"/>
</dbReference>
<feature type="region of interest" description="Disordered" evidence="3">
    <location>
        <begin position="170"/>
        <end position="191"/>
    </location>
</feature>